<dbReference type="InterPro" id="IPR032710">
    <property type="entry name" value="NTF2-like_dom_sf"/>
</dbReference>
<dbReference type="GO" id="GO:0016987">
    <property type="term" value="F:sigma factor activity"/>
    <property type="evidence" value="ECO:0007669"/>
    <property type="project" value="UniProtKB-KW"/>
</dbReference>
<dbReference type="InterPro" id="IPR007627">
    <property type="entry name" value="RNA_pol_sigma70_r2"/>
</dbReference>
<evidence type="ECO:0000256" key="1">
    <source>
        <dbReference type="ARBA" id="ARBA00010641"/>
    </source>
</evidence>
<dbReference type="Pfam" id="PF04542">
    <property type="entry name" value="Sigma70_r2"/>
    <property type="match status" value="1"/>
</dbReference>
<evidence type="ECO:0000256" key="2">
    <source>
        <dbReference type="ARBA" id="ARBA00011344"/>
    </source>
</evidence>
<dbReference type="GO" id="GO:0003677">
    <property type="term" value="F:DNA binding"/>
    <property type="evidence" value="ECO:0007669"/>
    <property type="project" value="InterPro"/>
</dbReference>
<reference evidence="9 10" key="1">
    <citation type="submission" date="2019-06" db="EMBL/GenBank/DDBJ databases">
        <title>Sequencing the genomes of 1000 actinobacteria strains.</title>
        <authorList>
            <person name="Klenk H.-P."/>
        </authorList>
    </citation>
    <scope>NUCLEOTIDE SEQUENCE [LARGE SCALE GENOMIC DNA]</scope>
    <source>
        <strain evidence="9 10">DSM 45043</strain>
    </source>
</reference>
<sequence length="300" mass="32365">MTESNEGDGMDERDFLAERFEEHRTQLKAVAYRMLGSLAEADDAVQEAWLRLSRTGGDGIDNLGAWLTTVVGRVCLDMLRSRTSRRESPFEERLPDPVVGPATGPDPEHEALIADSVGLALMVVLQSLTPAERLAFVLHDTFGVPFDDIARIVGRSPAATRQLASRARRRVRGTAPDPERDPVRQRQVVEAFQAAARDGDFEALVSLLDPDVVLRIDPGAAAGLTEIRGAEKVAGQALRFRQASGETRPALVNGTAGLVGVQNGRPRSVLCFTVADGRITGIDILSDPARLPSLDLTVLG</sequence>
<dbReference type="InterPro" id="IPR052704">
    <property type="entry name" value="ECF_Sigma-70_Domain"/>
</dbReference>
<dbReference type="Gene3D" id="1.10.1740.10">
    <property type="match status" value="1"/>
</dbReference>
<evidence type="ECO:0000256" key="6">
    <source>
        <dbReference type="SAM" id="MobiDB-lite"/>
    </source>
</evidence>
<evidence type="ECO:0000259" key="7">
    <source>
        <dbReference type="Pfam" id="PF04542"/>
    </source>
</evidence>
<organism evidence="9 10">
    <name type="scientific">Actinomadura hallensis</name>
    <dbReference type="NCBI Taxonomy" id="337895"/>
    <lineage>
        <taxon>Bacteria</taxon>
        <taxon>Bacillati</taxon>
        <taxon>Actinomycetota</taxon>
        <taxon>Actinomycetes</taxon>
        <taxon>Streptosporangiales</taxon>
        <taxon>Thermomonosporaceae</taxon>
        <taxon>Actinomadura</taxon>
    </lineage>
</organism>
<evidence type="ECO:0000313" key="10">
    <source>
        <dbReference type="Proteomes" id="UP000316706"/>
    </source>
</evidence>
<dbReference type="InterPro" id="IPR014284">
    <property type="entry name" value="RNA_pol_sigma-70_dom"/>
</dbReference>
<dbReference type="SUPFAM" id="SSF88659">
    <property type="entry name" value="Sigma3 and sigma4 domains of RNA polymerase sigma factors"/>
    <property type="match status" value="1"/>
</dbReference>
<keyword evidence="4" id="KW-0731">Sigma factor</keyword>
<dbReference type="Gene3D" id="1.10.10.10">
    <property type="entry name" value="Winged helix-like DNA-binding domain superfamily/Winged helix DNA-binding domain"/>
    <property type="match status" value="1"/>
</dbReference>
<feature type="region of interest" description="Disordered" evidence="6">
    <location>
        <begin position="85"/>
        <end position="106"/>
    </location>
</feature>
<evidence type="ECO:0000313" key="9">
    <source>
        <dbReference type="EMBL" id="TQM70385.1"/>
    </source>
</evidence>
<dbReference type="InterPro" id="IPR013324">
    <property type="entry name" value="RNA_pol_sigma_r3/r4-like"/>
</dbReference>
<evidence type="ECO:0000256" key="4">
    <source>
        <dbReference type="ARBA" id="ARBA00023082"/>
    </source>
</evidence>
<dbReference type="PANTHER" id="PTHR30173:SF43">
    <property type="entry name" value="ECF RNA POLYMERASE SIGMA FACTOR SIGI-RELATED"/>
    <property type="match status" value="1"/>
</dbReference>
<evidence type="ECO:0000256" key="5">
    <source>
        <dbReference type="ARBA" id="ARBA00023163"/>
    </source>
</evidence>
<feature type="region of interest" description="Disordered" evidence="6">
    <location>
        <begin position="163"/>
        <end position="183"/>
    </location>
</feature>
<dbReference type="PANTHER" id="PTHR30173">
    <property type="entry name" value="SIGMA 19 FACTOR"/>
    <property type="match status" value="1"/>
</dbReference>
<accession>A0A543III0</accession>
<feature type="compositionally biased region" description="Basic and acidic residues" evidence="6">
    <location>
        <begin position="85"/>
        <end position="95"/>
    </location>
</feature>
<keyword evidence="10" id="KW-1185">Reference proteome</keyword>
<keyword evidence="5" id="KW-0804">Transcription</keyword>
<dbReference type="GO" id="GO:0006352">
    <property type="term" value="P:DNA-templated transcription initiation"/>
    <property type="evidence" value="ECO:0007669"/>
    <property type="project" value="InterPro"/>
</dbReference>
<evidence type="ECO:0000256" key="3">
    <source>
        <dbReference type="ARBA" id="ARBA00023015"/>
    </source>
</evidence>
<dbReference type="AlphaFoldDB" id="A0A543III0"/>
<dbReference type="EMBL" id="VFPO01000001">
    <property type="protein sequence ID" value="TQM70385.1"/>
    <property type="molecule type" value="Genomic_DNA"/>
</dbReference>
<keyword evidence="3" id="KW-0805">Transcription regulation</keyword>
<feature type="domain" description="RNA polymerase sigma factor 70 region 4 type 2" evidence="8">
    <location>
        <begin position="120"/>
        <end position="170"/>
    </location>
</feature>
<feature type="domain" description="RNA polymerase sigma-70 region 2" evidence="7">
    <location>
        <begin position="20"/>
        <end position="83"/>
    </location>
</feature>
<dbReference type="InterPro" id="IPR013325">
    <property type="entry name" value="RNA_pol_sigma_r2"/>
</dbReference>
<comment type="similarity">
    <text evidence="1">Belongs to the sigma-70 factor family. ECF subfamily.</text>
</comment>
<dbReference type="Proteomes" id="UP000316706">
    <property type="component" value="Unassembled WGS sequence"/>
</dbReference>
<comment type="caution">
    <text evidence="9">The sequence shown here is derived from an EMBL/GenBank/DDBJ whole genome shotgun (WGS) entry which is preliminary data.</text>
</comment>
<proteinExistence type="inferred from homology"/>
<dbReference type="NCBIfam" id="TIGR02937">
    <property type="entry name" value="sigma70-ECF"/>
    <property type="match status" value="1"/>
</dbReference>
<dbReference type="SUPFAM" id="SSF88946">
    <property type="entry name" value="Sigma2 domain of RNA polymerase sigma factors"/>
    <property type="match status" value="1"/>
</dbReference>
<dbReference type="SUPFAM" id="SSF54427">
    <property type="entry name" value="NTF2-like"/>
    <property type="match status" value="1"/>
</dbReference>
<protein>
    <submittedName>
        <fullName evidence="9">RNA polymerase ECF family sigma subunit</fullName>
    </submittedName>
</protein>
<dbReference type="Gene3D" id="3.10.450.50">
    <property type="match status" value="1"/>
</dbReference>
<dbReference type="InterPro" id="IPR036388">
    <property type="entry name" value="WH-like_DNA-bd_sf"/>
</dbReference>
<evidence type="ECO:0000259" key="8">
    <source>
        <dbReference type="Pfam" id="PF08281"/>
    </source>
</evidence>
<gene>
    <name evidence="9" type="ORF">FHX41_4108</name>
</gene>
<comment type="subunit">
    <text evidence="2">Interacts transiently with the RNA polymerase catalytic core formed by RpoA, RpoB, RpoC and RpoZ (2 alpha, 1 beta, 1 beta' and 1 omega subunit) to form the RNA polymerase holoenzyme that can initiate transcription.</text>
</comment>
<dbReference type="Pfam" id="PF08281">
    <property type="entry name" value="Sigma70_r4_2"/>
    <property type="match status" value="1"/>
</dbReference>
<dbReference type="InterPro" id="IPR013249">
    <property type="entry name" value="RNA_pol_sigma70_r4_t2"/>
</dbReference>
<name>A0A543III0_9ACTN</name>